<keyword evidence="2" id="KW-1185">Reference proteome</keyword>
<reference evidence="1 2" key="1">
    <citation type="journal article" date="2013" name="Proc. Natl. Acad. Sci. U.S.A.">
        <title>Genome of Phaeocystis globosa virus PgV-16T highlights the common ancestry of the largest known DNA viruses infecting eukaryotes.</title>
        <authorList>
            <person name="Santini S."/>
            <person name="Jeudy S."/>
            <person name="Bartoli J."/>
            <person name="Poirot O."/>
            <person name="Lescot M."/>
            <person name="Abergel C."/>
            <person name="Barbe V."/>
            <person name="Wommack K.E."/>
            <person name="Noordeloos A.A."/>
            <person name="Brussaard C.P."/>
            <person name="Claverie J.M."/>
        </authorList>
    </citation>
    <scope>NUCLEOTIDE SEQUENCE [LARGE SCALE GENOMIC DNA]</scope>
    <source>
        <strain evidence="1 2">16T</strain>
    </source>
</reference>
<evidence type="ECO:0000313" key="2">
    <source>
        <dbReference type="Proteomes" id="UP000204225"/>
    </source>
</evidence>
<evidence type="ECO:0000313" key="1">
    <source>
        <dbReference type="EMBL" id="AGM15483.1"/>
    </source>
</evidence>
<name>A0AC59EX23_9VIRU</name>
<dbReference type="Proteomes" id="UP000204225">
    <property type="component" value="Segment"/>
</dbReference>
<proteinExistence type="predicted"/>
<sequence>MDFKNINNLNNFLNFNSASEKLDNMIRPKLIEPGVKYFFEGVLRECNNYKQRNYIFIYNVSLFVLFCSILGIILMYRYKGNLSQQERNKQQLENKNYIMSKLMYYNRAEMENKQRVQNNMITNLPDYSNHPEASLLHKKIYF</sequence>
<protein>
    <submittedName>
        <fullName evidence="1">Uncharacterized protein</fullName>
    </submittedName>
</protein>
<gene>
    <name evidence="1" type="ORF">PGCG_00172</name>
</gene>
<accession>A0AC59EX23</accession>
<dbReference type="EMBL" id="KC662249">
    <property type="protein sequence ID" value="AGM15483.1"/>
    <property type="molecule type" value="Genomic_DNA"/>
</dbReference>
<organism evidence="1 2">
    <name type="scientific">Phaeocystis globosa virus PgV-16T</name>
    <dbReference type="NCBI Taxonomy" id="3071227"/>
    <lineage>
        <taxon>Viruses</taxon>
        <taxon>Varidnaviria</taxon>
        <taxon>Bamfordvirae</taxon>
        <taxon>Nucleocytoviricota</taxon>
        <taxon>Megaviricetes</taxon>
        <taxon>Imitervirales</taxon>
        <taxon>Mesomimiviridae</taxon>
        <taxon>Tethysvirus</taxon>
        <taxon>Tethysvirus hollandense</taxon>
    </lineage>
</organism>